<keyword evidence="1" id="KW-0479">Metal-binding</keyword>
<comment type="caution">
    <text evidence="5">The sequence shown here is derived from an EMBL/GenBank/DDBJ whole genome shotgun (WGS) entry which is preliminary data.</text>
</comment>
<evidence type="ECO:0000256" key="1">
    <source>
        <dbReference type="PROSITE-ProRule" id="PRU00047"/>
    </source>
</evidence>
<evidence type="ECO:0000259" key="4">
    <source>
        <dbReference type="PROSITE" id="PS50181"/>
    </source>
</evidence>
<dbReference type="Gene3D" id="1.20.1280.50">
    <property type="match status" value="1"/>
</dbReference>
<accession>A0A6L2N0G6</accession>
<feature type="domain" description="CCHC-type" evidence="3">
    <location>
        <begin position="711"/>
        <end position="725"/>
    </location>
</feature>
<feature type="domain" description="F-box" evidence="4">
    <location>
        <begin position="1121"/>
        <end position="1167"/>
    </location>
</feature>
<dbReference type="PROSITE" id="PS50181">
    <property type="entry name" value="FBOX"/>
    <property type="match status" value="1"/>
</dbReference>
<feature type="compositionally biased region" description="Basic and acidic residues" evidence="2">
    <location>
        <begin position="1738"/>
        <end position="1757"/>
    </location>
</feature>
<feature type="region of interest" description="Disordered" evidence="2">
    <location>
        <begin position="873"/>
        <end position="895"/>
    </location>
</feature>
<dbReference type="Pfam" id="PF00646">
    <property type="entry name" value="F-box"/>
    <property type="match status" value="1"/>
</dbReference>
<gene>
    <name evidence="5" type="ORF">Tci_050590</name>
</gene>
<evidence type="ECO:0000313" key="5">
    <source>
        <dbReference type="EMBL" id="GEU78612.1"/>
    </source>
</evidence>
<dbReference type="InterPro" id="IPR036047">
    <property type="entry name" value="F-box-like_dom_sf"/>
</dbReference>
<feature type="compositionally biased region" description="Low complexity" evidence="2">
    <location>
        <begin position="881"/>
        <end position="894"/>
    </location>
</feature>
<dbReference type="NCBIfam" id="TIGR01640">
    <property type="entry name" value="F_box_assoc_1"/>
    <property type="match status" value="1"/>
</dbReference>
<keyword evidence="1" id="KW-0862">Zinc</keyword>
<evidence type="ECO:0000259" key="3">
    <source>
        <dbReference type="PROSITE" id="PS50158"/>
    </source>
</evidence>
<feature type="compositionally biased region" description="Polar residues" evidence="2">
    <location>
        <begin position="1714"/>
        <end position="1736"/>
    </location>
</feature>
<sequence>MMEISSKAKIKKEWKVKLVESISRFDKWKESSKNLVKLINSSMSSRTKLGLGFKETIGSDEVFDLSTPSVFDPKPKNREVKSLYERFVKAGEMRKVPPPITGTFMPTSYKSDLEETQETFRLKPKTNDSSSTIDVKILPKSDVKDPSPTNGIPSCSFNENVKPPKNLCNKSGIADSIHYKNNFVRTKTCFVCGSKTHLIKDCDVYDNVPSIVSKAAFVPAGRRNSSASISAGRSIPAASRNRPASIHAGRRIPAGRFNKPIPFPAGRYVHPHVNKDICIVDSRCLIPRFTQNWMVFTIHVPFWNEKWLVQGGTALELASPEQTATGKDVSNPFMAVMVCQKPLGYFSSPMIHVPRAGLFPHFCWFLVAVVWLFAAVLLRSCCWNKVSILELSSEDLSRILKLTLSNSKLGEDCWELQISLDKCCLNTLMWSIEPMTSQFAFSFPDPTSFSTQQATFTSFSPGQTYVTSEPVTNSQPNPQTSNNFQNQQFEQYHTATLSSNNAKFPYLKKEEYETCAMKMEYWIMNTDHNLWKIIQNGNNKKSIGRDSKGRIIILPSSLPEGHMADFHYLDDAREIWLAVKARFDGNEESKKIRKTMLKQEFSESSVYKEEGLHKGYDRFQKILSQLNQMHVKPDNDDVNMKFLSALPPSWSQVAVTLKTRGGLEYLSFDDLYNELRYLEIDVKGGSGYGSRGRKIKFNNKDPARFYRRKARCYNCLPLGHFAKECNVKKVDEKARYSAFKILEEKTKEPKAMVSVDSMLNWNEHEAEKKTEEGEQVYGLMAGFKSDFIDHAGNAAGIVSDAAAEFAMMGISSKETTGSDEVFDLSTPSVFDPEPENREVKSLYERFVKAGEMREVPPPITGTFMPTSYKSNLEETQETFGSKSNTSSMNTSESNDFVSCDNCDNKTHLIMDCDVYDNVPSVVLKAASVLAGSRNSSASISVGRSIPAASRNRPASIHAGRRIPAGSFNKPAPFPAGRSVPTGWTNHAARPFFRPTNLYFDNVFWPGIYDHMSMNDGRWGSAVKSSADQMLLFHDPAVFDVPADCSCWFPHFCWFLVVAVWLFAAVLFRSCYWNKVTILELFNEDLSRILKLTLSNLKLGEDCWELQISLDIDQVNSHCVVAHMEELIPDDIYEKIFLRLDVRNLVRCKSVCRSWKSSISGGAQFNLSYNINENGHTWIGKAVFLIANRNVRYHFIDSSNGLVCISDAKELLVDNPLTREVKALQYPLDIVFDSSCWGFGYDSITGDFKVVLGVLKGKDQTCFQVISLKSNAWKVIGEVQYICSKLQFVDVLCNGESVYLSKYHVLISCSRTQLGIFQFDICSTAMKSKNSILYSLLGLMYQKEEVEVLLDCFIDTDVDMGGDNDGGNLDPNGGDAVVSGFVDDDRPLILPLLAPSHHVLDVGYDCPIVLAILAPRGGLVVALYGPMMQVANVIYMLQILFVELVGDSDDALVCCIENTVEDRIMDSSASFHATYCKEELERFKLRSGKTLKDVRYIPGLKRRLISVGQLDEEDYNVASETSGRRIGMSMLASKGNVSDVRKVDIYFYKPGSLGKQKNLSFIMSYGKYNANLQFGVAERLSLRFRAESTWLRAKALKMLWADSEEWRGKYTSLAHLKVFGCDSFVKVKDVFERAMKCTLVGNDSDEMRYRFRDTKSHRVIQCRDITFVDSIYGARSVTDSSSLTKPIQKSQVVLVDILENLAENDSIVAEHELSSKITQSPSRSSDMSEGFENNGSFEDSGKSDKEYFEEGASSKEEVSETPQVQRSTRESKAPWKKAINEEMVSLAKNQTCSFVRISARKKASQRLWMFKVKEEQNGRKRYKARLVVKGSQQKWEEPSYLRAMSDTSTQHKSEGFQLDGQEENLECKLNEILSSTEATNEEPCRDVHQFGDEREVKVLRSFNWPLSKLITKDDVLPERDYCQFNDVSSGYLLSKVS</sequence>
<proteinExistence type="predicted"/>
<organism evidence="5">
    <name type="scientific">Tanacetum cinerariifolium</name>
    <name type="common">Dalmatian daisy</name>
    <name type="synonym">Chrysanthemum cinerariifolium</name>
    <dbReference type="NCBI Taxonomy" id="118510"/>
    <lineage>
        <taxon>Eukaryota</taxon>
        <taxon>Viridiplantae</taxon>
        <taxon>Streptophyta</taxon>
        <taxon>Embryophyta</taxon>
        <taxon>Tracheophyta</taxon>
        <taxon>Spermatophyta</taxon>
        <taxon>Magnoliopsida</taxon>
        <taxon>eudicotyledons</taxon>
        <taxon>Gunneridae</taxon>
        <taxon>Pentapetalae</taxon>
        <taxon>asterids</taxon>
        <taxon>campanulids</taxon>
        <taxon>Asterales</taxon>
        <taxon>Asteraceae</taxon>
        <taxon>Asteroideae</taxon>
        <taxon>Anthemideae</taxon>
        <taxon>Anthemidinae</taxon>
        <taxon>Tanacetum</taxon>
    </lineage>
</organism>
<protein>
    <submittedName>
        <fullName evidence="5">F-box protein CPR1-like</fullName>
    </submittedName>
</protein>
<dbReference type="Pfam" id="PF14223">
    <property type="entry name" value="Retrotran_gag_2"/>
    <property type="match status" value="1"/>
</dbReference>
<dbReference type="InterPro" id="IPR001810">
    <property type="entry name" value="F-box_dom"/>
</dbReference>
<dbReference type="InterPro" id="IPR017451">
    <property type="entry name" value="F-box-assoc_interact_dom"/>
</dbReference>
<dbReference type="InterPro" id="IPR001878">
    <property type="entry name" value="Znf_CCHC"/>
</dbReference>
<reference evidence="5" key="1">
    <citation type="journal article" date="2019" name="Sci. Rep.">
        <title>Draft genome of Tanacetum cinerariifolium, the natural source of mosquito coil.</title>
        <authorList>
            <person name="Yamashiro T."/>
            <person name="Shiraishi A."/>
            <person name="Satake H."/>
            <person name="Nakayama K."/>
        </authorList>
    </citation>
    <scope>NUCLEOTIDE SEQUENCE</scope>
</reference>
<keyword evidence="1" id="KW-0863">Zinc-finger</keyword>
<dbReference type="GO" id="GO:0003676">
    <property type="term" value="F:nucleic acid binding"/>
    <property type="evidence" value="ECO:0007669"/>
    <property type="project" value="InterPro"/>
</dbReference>
<dbReference type="PANTHER" id="PTHR31672:SF13">
    <property type="entry name" value="F-BOX PROTEIN CPR30-LIKE"/>
    <property type="match status" value="1"/>
</dbReference>
<feature type="region of interest" description="Disordered" evidence="2">
    <location>
        <begin position="1711"/>
        <end position="1774"/>
    </location>
</feature>
<dbReference type="Pfam" id="PF08268">
    <property type="entry name" value="FBA_3"/>
    <property type="match status" value="1"/>
</dbReference>
<dbReference type="SMART" id="SM00256">
    <property type="entry name" value="FBOX"/>
    <property type="match status" value="1"/>
</dbReference>
<dbReference type="PANTHER" id="PTHR31672">
    <property type="entry name" value="BNACNNG10540D PROTEIN"/>
    <property type="match status" value="1"/>
</dbReference>
<dbReference type="InterPro" id="IPR013187">
    <property type="entry name" value="F-box-assoc_dom_typ3"/>
</dbReference>
<dbReference type="EMBL" id="BKCJ010007709">
    <property type="protein sequence ID" value="GEU78612.1"/>
    <property type="molecule type" value="Genomic_DNA"/>
</dbReference>
<evidence type="ECO:0000256" key="2">
    <source>
        <dbReference type="SAM" id="MobiDB-lite"/>
    </source>
</evidence>
<dbReference type="SMART" id="SM00343">
    <property type="entry name" value="ZnF_C2HC"/>
    <property type="match status" value="3"/>
</dbReference>
<name>A0A6L2N0G6_TANCI</name>
<dbReference type="InterPro" id="IPR050796">
    <property type="entry name" value="SCF_F-box_component"/>
</dbReference>
<dbReference type="SUPFAM" id="SSF81383">
    <property type="entry name" value="F-box domain"/>
    <property type="match status" value="1"/>
</dbReference>
<dbReference type="GO" id="GO:0008270">
    <property type="term" value="F:zinc ion binding"/>
    <property type="evidence" value="ECO:0007669"/>
    <property type="project" value="UniProtKB-KW"/>
</dbReference>
<dbReference type="PROSITE" id="PS50158">
    <property type="entry name" value="ZF_CCHC"/>
    <property type="match status" value="1"/>
</dbReference>